<dbReference type="InterPro" id="IPR055247">
    <property type="entry name" value="InsJ-like_HTH"/>
</dbReference>
<protein>
    <recommendedName>
        <fullName evidence="1">Insertion element IS150 protein InsJ-like helix-turn-helix domain-containing protein</fullName>
    </recommendedName>
</protein>
<dbReference type="AlphaFoldDB" id="A0A150LXD3"/>
<dbReference type="PATRIC" id="fig|81408.3.peg.2765"/>
<accession>A0A150LXD3</accession>
<dbReference type="SUPFAM" id="SSF46689">
    <property type="entry name" value="Homeodomain-like"/>
    <property type="match status" value="1"/>
</dbReference>
<dbReference type="InterPro" id="IPR009057">
    <property type="entry name" value="Homeodomain-like_sf"/>
</dbReference>
<dbReference type="Gene3D" id="1.10.10.10">
    <property type="entry name" value="Winged helix-like DNA-binding domain superfamily/Winged helix DNA-binding domain"/>
    <property type="match status" value="1"/>
</dbReference>
<feature type="domain" description="Insertion element IS150 protein InsJ-like helix-turn-helix" evidence="1">
    <location>
        <begin position="16"/>
        <end position="64"/>
    </location>
</feature>
<reference evidence="2 3" key="1">
    <citation type="submission" date="2016-01" db="EMBL/GenBank/DDBJ databases">
        <title>Draft Genome Sequences of Seven Thermophilic Sporeformers Isolated from Foods.</title>
        <authorList>
            <person name="Berendsen E.M."/>
            <person name="Wells-Bennik M.H."/>
            <person name="Krawcyk A.O."/>
            <person name="De Jong A."/>
            <person name="Holsappel S."/>
            <person name="Eijlander R.T."/>
            <person name="Kuipers O.P."/>
        </authorList>
    </citation>
    <scope>NUCLEOTIDE SEQUENCE [LARGE SCALE GENOMIC DNA]</scope>
    <source>
        <strain evidence="2 3">B4119</strain>
    </source>
</reference>
<organism evidence="2 3">
    <name type="scientific">Saccharococcus caldoxylosilyticus</name>
    <dbReference type="NCBI Taxonomy" id="81408"/>
    <lineage>
        <taxon>Bacteria</taxon>
        <taxon>Bacillati</taxon>
        <taxon>Bacillota</taxon>
        <taxon>Bacilli</taxon>
        <taxon>Bacillales</taxon>
        <taxon>Anoxybacillaceae</taxon>
        <taxon>Saccharococcus</taxon>
    </lineage>
</organism>
<dbReference type="Proteomes" id="UP000075455">
    <property type="component" value="Unassembled WGS sequence"/>
</dbReference>
<dbReference type="Pfam" id="PF13518">
    <property type="entry name" value="HTH_28"/>
    <property type="match status" value="1"/>
</dbReference>
<evidence type="ECO:0000313" key="2">
    <source>
        <dbReference type="EMBL" id="KYD16950.1"/>
    </source>
</evidence>
<gene>
    <name evidence="2" type="ORF">B4119_3648</name>
</gene>
<dbReference type="EMBL" id="LQYS01000027">
    <property type="protein sequence ID" value="KYD16950.1"/>
    <property type="molecule type" value="Genomic_DNA"/>
</dbReference>
<sequence length="109" mass="12880">MSTKRRTYKSYSPELKLEAVKRALAGESVKVIAHHFDITDPDYIYKWMNQYEMYGEVGLKRKIRNHPQLDKDAIIQELEMESAYSSLVRIFGNEIKRKREEVLIKVSDN</sequence>
<proteinExistence type="predicted"/>
<evidence type="ECO:0000313" key="3">
    <source>
        <dbReference type="Proteomes" id="UP000075455"/>
    </source>
</evidence>
<dbReference type="RefSeq" id="WP_061579121.1">
    <property type="nucleotide sequence ID" value="NZ_LQYS01000027.1"/>
</dbReference>
<name>A0A150LXD3_9BACL</name>
<dbReference type="InterPro" id="IPR036388">
    <property type="entry name" value="WH-like_DNA-bd_sf"/>
</dbReference>
<evidence type="ECO:0000259" key="1">
    <source>
        <dbReference type="Pfam" id="PF13518"/>
    </source>
</evidence>
<comment type="caution">
    <text evidence="2">The sequence shown here is derived from an EMBL/GenBank/DDBJ whole genome shotgun (WGS) entry which is preliminary data.</text>
</comment>